<feature type="compositionally biased region" description="Basic residues" evidence="3">
    <location>
        <begin position="129"/>
        <end position="142"/>
    </location>
</feature>
<dbReference type="GO" id="GO:0003723">
    <property type="term" value="F:RNA binding"/>
    <property type="evidence" value="ECO:0007669"/>
    <property type="project" value="UniProtKB-UniRule"/>
</dbReference>
<reference evidence="5 6" key="1">
    <citation type="journal article" date="2021" name="Sci. Rep.">
        <title>The genome of the diatom Chaetoceros tenuissimus carries an ancient integrated fragment of an extant virus.</title>
        <authorList>
            <person name="Hongo Y."/>
            <person name="Kimura K."/>
            <person name="Takaki Y."/>
            <person name="Yoshida Y."/>
            <person name="Baba S."/>
            <person name="Kobayashi G."/>
            <person name="Nagasaki K."/>
            <person name="Hano T."/>
            <person name="Tomaru Y."/>
        </authorList>
    </citation>
    <scope>NUCLEOTIDE SEQUENCE [LARGE SCALE GENOMIC DNA]</scope>
    <source>
        <strain evidence="5 6">NIES-3715</strain>
    </source>
</reference>
<dbReference type="PROSITE" id="PS50102">
    <property type="entry name" value="RRM"/>
    <property type="match status" value="1"/>
</dbReference>
<feature type="compositionally biased region" description="Basic and acidic residues" evidence="3">
    <location>
        <begin position="331"/>
        <end position="350"/>
    </location>
</feature>
<dbReference type="Gene3D" id="3.30.70.330">
    <property type="match status" value="1"/>
</dbReference>
<dbReference type="AlphaFoldDB" id="A0AAD3D2A4"/>
<evidence type="ECO:0000256" key="2">
    <source>
        <dbReference type="PROSITE-ProRule" id="PRU00176"/>
    </source>
</evidence>
<dbReference type="Proteomes" id="UP001054902">
    <property type="component" value="Unassembled WGS sequence"/>
</dbReference>
<feature type="domain" description="RRM" evidence="4">
    <location>
        <begin position="631"/>
        <end position="738"/>
    </location>
</feature>
<evidence type="ECO:0000313" key="6">
    <source>
        <dbReference type="Proteomes" id="UP001054902"/>
    </source>
</evidence>
<evidence type="ECO:0000259" key="4">
    <source>
        <dbReference type="PROSITE" id="PS50102"/>
    </source>
</evidence>
<name>A0AAD3D2A4_9STRA</name>
<proteinExistence type="predicted"/>
<organism evidence="5 6">
    <name type="scientific">Chaetoceros tenuissimus</name>
    <dbReference type="NCBI Taxonomy" id="426638"/>
    <lineage>
        <taxon>Eukaryota</taxon>
        <taxon>Sar</taxon>
        <taxon>Stramenopiles</taxon>
        <taxon>Ochrophyta</taxon>
        <taxon>Bacillariophyta</taxon>
        <taxon>Coscinodiscophyceae</taxon>
        <taxon>Chaetocerotophycidae</taxon>
        <taxon>Chaetocerotales</taxon>
        <taxon>Chaetocerotaceae</taxon>
        <taxon>Chaetoceros</taxon>
    </lineage>
</organism>
<keyword evidence="6" id="KW-1185">Reference proteome</keyword>
<dbReference type="InterPro" id="IPR012677">
    <property type="entry name" value="Nucleotide-bd_a/b_plait_sf"/>
</dbReference>
<gene>
    <name evidence="5" type="ORF">CTEN210_11686</name>
</gene>
<evidence type="ECO:0000256" key="3">
    <source>
        <dbReference type="SAM" id="MobiDB-lite"/>
    </source>
</evidence>
<dbReference type="PANTHER" id="PTHR21245">
    <property type="entry name" value="HETEROGENEOUS NUCLEAR RIBONUCLEOPROTEIN"/>
    <property type="match status" value="1"/>
</dbReference>
<accession>A0AAD3D2A4</accession>
<evidence type="ECO:0000313" key="5">
    <source>
        <dbReference type="EMBL" id="GFH55210.1"/>
    </source>
</evidence>
<dbReference type="Pfam" id="PF00076">
    <property type="entry name" value="RRM_1"/>
    <property type="match status" value="1"/>
</dbReference>
<dbReference type="InterPro" id="IPR000504">
    <property type="entry name" value="RRM_dom"/>
</dbReference>
<dbReference type="SUPFAM" id="SSF54928">
    <property type="entry name" value="RNA-binding domain, RBD"/>
    <property type="match status" value="1"/>
</dbReference>
<feature type="region of interest" description="Disordered" evidence="3">
    <location>
        <begin position="328"/>
        <end position="350"/>
    </location>
</feature>
<dbReference type="EMBL" id="BLLK01000047">
    <property type="protein sequence ID" value="GFH55210.1"/>
    <property type="molecule type" value="Genomic_DNA"/>
</dbReference>
<sequence length="842" mass="96502">MKKSLLQETSRKLCGKRVSGITKPMTNHVFYRNKCEKALSTTNFISFSKGKEVAAINYPFGQRCRYMSSSAKLMDLLDEDISEETLAPLDENTSLKSSESEQSLLSLLSDDDDLSNASLSSTESEKTSPKKRKRKVKKRMSKPGKSNLIAKTNAPTQQSKANAHLLFDNIAPHVDRNVLNQILERMKDFEQQLESELQVLEGDSISKASARQKKTLTKKKLKEYKTLLGEIDAFYSSSKPKGRGKKKQLDVLAELPWVKSLIAQFFGGIANQSNDESGNAPAPLSLDFVWRDQKFTPNMNRKSKKEDIAILMHAREMSLESPLFWSNNQRRKADTDSKQKHQEHFEKPAEKLEEEATALATLLAFRLPAESYRNVIELFKTYSDNVSQNMEQDNDEDIDSPQGERLEVMKMILPNLGKESGFHLHLIAMEVAEFFYVDIPKQTRGDSSLEESLSEDNVNNLPLSSLGRSDSRINEAWDQWNEVRDELADLFLSAQLKYVRLQKAVRKGEVEKGEKKKKTEKKEDTSVEENEIRNIMIKYSSDAHQRAEDLIAELNRLRTTEDGDLVGINPADRTRVGRAPRGAHLQFECLLLKNDFGSYSNFESATLADMEEIEIIKPIDEIEERIPNARRTIFVDNLPIDMTREELEYLYSRCGKIESIELFNLRPDLDPGELSAKQTQARRKKNRMSGKKGATKVRNVRSPVYAIIKFENDEGHKRATLDALRIFGMVIRKFQAKTHPARNLNTLFLENIPDQLFAMDLEEKLSQLLHPQMYVSLGPEHHMNAQVKSCELQFPTFETAYYAYQQLQQLEFDSDEEIQIQWMKTPDNAMAYWTRDFCPNTL</sequence>
<comment type="caution">
    <text evidence="5">The sequence shown here is derived from an EMBL/GenBank/DDBJ whole genome shotgun (WGS) entry which is preliminary data.</text>
</comment>
<protein>
    <recommendedName>
        <fullName evidence="4">RRM domain-containing protein</fullName>
    </recommendedName>
</protein>
<keyword evidence="1 2" id="KW-0694">RNA-binding</keyword>
<evidence type="ECO:0000256" key="1">
    <source>
        <dbReference type="ARBA" id="ARBA00022884"/>
    </source>
</evidence>
<feature type="region of interest" description="Disordered" evidence="3">
    <location>
        <begin position="114"/>
        <end position="157"/>
    </location>
</feature>
<dbReference type="InterPro" id="IPR035979">
    <property type="entry name" value="RBD_domain_sf"/>
</dbReference>